<reference evidence="7 8" key="1">
    <citation type="submission" date="2006-03" db="EMBL/GenBank/DDBJ databases">
        <title>Complete sequence of Rhodopseudomonas palustris BisB5.</title>
        <authorList>
            <consortium name="US DOE Joint Genome Institute"/>
            <person name="Copeland A."/>
            <person name="Lucas S."/>
            <person name="Lapidus A."/>
            <person name="Barry K."/>
            <person name="Detter J.C."/>
            <person name="Glavina del Rio T."/>
            <person name="Hammon N."/>
            <person name="Israni S."/>
            <person name="Dalin E."/>
            <person name="Tice H."/>
            <person name="Pitluck S."/>
            <person name="Chain P."/>
            <person name="Malfatti S."/>
            <person name="Shin M."/>
            <person name="Vergez L."/>
            <person name="Schmutz J."/>
            <person name="Larimer F."/>
            <person name="Land M."/>
            <person name="Hauser L."/>
            <person name="Pelletier D.A."/>
            <person name="Kyrpides N."/>
            <person name="Lykidis A."/>
            <person name="Oda Y."/>
            <person name="Harwood C.S."/>
            <person name="Richardson P."/>
        </authorList>
    </citation>
    <scope>NUCLEOTIDE SEQUENCE [LARGE SCALE GENOMIC DNA]</scope>
    <source>
        <strain evidence="7 8">BisB5</strain>
    </source>
</reference>
<comment type="function">
    <text evidence="5">Toxic component of a toxin-antitoxin (TA) system. An RNase.</text>
</comment>
<gene>
    <name evidence="5" type="primary">vapC</name>
    <name evidence="7" type="ordered locus">RPD_0538</name>
</gene>
<dbReference type="InterPro" id="IPR002716">
    <property type="entry name" value="PIN_dom"/>
</dbReference>
<feature type="binding site" evidence="5">
    <location>
        <position position="8"/>
    </location>
    <ligand>
        <name>Mg(2+)</name>
        <dbReference type="ChEBI" id="CHEBI:18420"/>
    </ligand>
</feature>
<evidence type="ECO:0000256" key="5">
    <source>
        <dbReference type="HAMAP-Rule" id="MF_00265"/>
    </source>
</evidence>
<dbReference type="BioCyc" id="RPAL316057:RPD_RS02755-MONOMER"/>
<dbReference type="InterPro" id="IPR022907">
    <property type="entry name" value="VapC_family"/>
</dbReference>
<evidence type="ECO:0000256" key="3">
    <source>
        <dbReference type="ARBA" id="ARBA00022723"/>
    </source>
</evidence>
<evidence type="ECO:0000256" key="1">
    <source>
        <dbReference type="ARBA" id="ARBA00022649"/>
    </source>
</evidence>
<dbReference type="eggNOG" id="COG5573">
    <property type="taxonomic scope" value="Bacteria"/>
</dbReference>
<comment type="cofactor">
    <cofactor evidence="5">
        <name>Mg(2+)</name>
        <dbReference type="ChEBI" id="CHEBI:18420"/>
    </cofactor>
</comment>
<dbReference type="EC" id="3.1.-.-" evidence="5"/>
<dbReference type="Pfam" id="PF01850">
    <property type="entry name" value="PIN"/>
    <property type="match status" value="1"/>
</dbReference>
<dbReference type="Proteomes" id="UP000001818">
    <property type="component" value="Chromosome"/>
</dbReference>
<dbReference type="HOGENOM" id="CLU_128080_0_0_5"/>
<evidence type="ECO:0000256" key="4">
    <source>
        <dbReference type="ARBA" id="ARBA00022801"/>
    </source>
</evidence>
<keyword evidence="3 5" id="KW-0479">Metal-binding</keyword>
<dbReference type="EMBL" id="CP000283">
    <property type="protein sequence ID" value="ABE37776.1"/>
    <property type="molecule type" value="Genomic_DNA"/>
</dbReference>
<keyword evidence="5" id="KW-0800">Toxin</keyword>
<dbReference type="GO" id="GO:0000287">
    <property type="term" value="F:magnesium ion binding"/>
    <property type="evidence" value="ECO:0007669"/>
    <property type="project" value="UniProtKB-UniRule"/>
</dbReference>
<protein>
    <recommendedName>
        <fullName evidence="5">Ribonuclease VapC</fullName>
        <shortName evidence="5">RNase VapC</shortName>
        <ecNumber evidence="5">3.1.-.-</ecNumber>
    </recommendedName>
    <alternativeName>
        <fullName evidence="5">Toxin VapC</fullName>
    </alternativeName>
</protein>
<organism evidence="7 8">
    <name type="scientific">Rhodopseudomonas palustris (strain BisB5)</name>
    <dbReference type="NCBI Taxonomy" id="316057"/>
    <lineage>
        <taxon>Bacteria</taxon>
        <taxon>Pseudomonadati</taxon>
        <taxon>Pseudomonadota</taxon>
        <taxon>Alphaproteobacteria</taxon>
        <taxon>Hyphomicrobiales</taxon>
        <taxon>Nitrobacteraceae</taxon>
        <taxon>Rhodopseudomonas</taxon>
    </lineage>
</organism>
<dbReference type="GO" id="GO:0090729">
    <property type="term" value="F:toxin activity"/>
    <property type="evidence" value="ECO:0007669"/>
    <property type="project" value="UniProtKB-KW"/>
</dbReference>
<comment type="similarity">
    <text evidence="5">Belongs to the PINc/VapC protein family.</text>
</comment>
<evidence type="ECO:0000313" key="8">
    <source>
        <dbReference type="Proteomes" id="UP000001818"/>
    </source>
</evidence>
<name>Q13DR3_RHOPS</name>
<dbReference type="GO" id="GO:0016787">
    <property type="term" value="F:hydrolase activity"/>
    <property type="evidence" value="ECO:0007669"/>
    <property type="project" value="UniProtKB-KW"/>
</dbReference>
<dbReference type="SUPFAM" id="SSF88723">
    <property type="entry name" value="PIN domain-like"/>
    <property type="match status" value="1"/>
</dbReference>
<evidence type="ECO:0000313" key="7">
    <source>
        <dbReference type="EMBL" id="ABE37776.1"/>
    </source>
</evidence>
<dbReference type="GO" id="GO:0004540">
    <property type="term" value="F:RNA nuclease activity"/>
    <property type="evidence" value="ECO:0007669"/>
    <property type="project" value="InterPro"/>
</dbReference>
<dbReference type="Gene3D" id="3.40.50.1010">
    <property type="entry name" value="5'-nuclease"/>
    <property type="match status" value="1"/>
</dbReference>
<keyword evidence="2 5" id="KW-0540">Nuclease</keyword>
<keyword evidence="1 5" id="KW-1277">Toxin-antitoxin system</keyword>
<proteinExistence type="inferred from homology"/>
<feature type="domain" description="PIN" evidence="6">
    <location>
        <begin position="6"/>
        <end position="126"/>
    </location>
</feature>
<dbReference type="InterPro" id="IPR029060">
    <property type="entry name" value="PIN-like_dom_sf"/>
</dbReference>
<evidence type="ECO:0000256" key="2">
    <source>
        <dbReference type="ARBA" id="ARBA00022722"/>
    </source>
</evidence>
<keyword evidence="5" id="KW-0460">Magnesium</keyword>
<keyword evidence="4 5" id="KW-0378">Hydrolase</keyword>
<accession>Q13DR3</accession>
<sequence length="139" mass="14978">MSAEAMLDANVLVYAASTAAAEAAKARTATQLLKTGNVGISGQVMQEFYVTVTRKSPTPLSVDDALDWLDVFNELPCIPVDAALVRSGAEIAQRYQISYWDGAVLAAAHRLNATVLYSEDLSHDQTYGSVRVVNPFRAN</sequence>
<evidence type="ECO:0000259" key="6">
    <source>
        <dbReference type="Pfam" id="PF01850"/>
    </source>
</evidence>
<dbReference type="CDD" id="cd18692">
    <property type="entry name" value="PIN_VapC-like"/>
    <property type="match status" value="1"/>
</dbReference>
<dbReference type="AlphaFoldDB" id="Q13DR3"/>
<dbReference type="KEGG" id="rpd:RPD_0538"/>
<dbReference type="STRING" id="316057.RPD_0538"/>
<dbReference type="HAMAP" id="MF_00265">
    <property type="entry name" value="VapC_Nob1"/>
    <property type="match status" value="1"/>
</dbReference>
<feature type="binding site" evidence="5">
    <location>
        <position position="101"/>
    </location>
    <ligand>
        <name>Mg(2+)</name>
        <dbReference type="ChEBI" id="CHEBI:18420"/>
    </ligand>
</feature>